<gene>
    <name evidence="1" type="ORF">DCW74_19335</name>
</gene>
<sequence>MTVEQVDVIDFIGIDEENHCILTISDHLEWDDEHLLILQNKINRYLAFLESGEIYETYPSAKDKQILIRIACKYQPTEKGDWFLQQCKEIIKNAGFKFEYLVHSE</sequence>
<dbReference type="RefSeq" id="WP_272965379.1">
    <property type="nucleotide sequence ID" value="NZ_CALBIY010000007.1"/>
</dbReference>
<organism evidence="1 2">
    <name type="scientific">Alteromonas australica</name>
    <dbReference type="NCBI Taxonomy" id="589873"/>
    <lineage>
        <taxon>Bacteria</taxon>
        <taxon>Pseudomonadati</taxon>
        <taxon>Pseudomonadota</taxon>
        <taxon>Gammaproteobacteria</taxon>
        <taxon>Alteromonadales</taxon>
        <taxon>Alteromonadaceae</taxon>
        <taxon>Alteromonas/Salinimonas group</taxon>
        <taxon>Alteromonas</taxon>
    </lineage>
</organism>
<protein>
    <submittedName>
        <fullName evidence="1">Uncharacterized protein</fullName>
    </submittedName>
</protein>
<reference evidence="1 2" key="1">
    <citation type="journal article" date="2018" name="Nat. Biotechnol.">
        <title>A standardized bacterial taxonomy based on genome phylogeny substantially revises the tree of life.</title>
        <authorList>
            <person name="Parks D.H."/>
            <person name="Chuvochina M."/>
            <person name="Waite D.W."/>
            <person name="Rinke C."/>
            <person name="Skarshewski A."/>
            <person name="Chaumeil P.A."/>
            <person name="Hugenholtz P."/>
        </authorList>
    </citation>
    <scope>NUCLEOTIDE SEQUENCE [LARGE SCALE GENOMIC DNA]</scope>
    <source>
        <strain evidence="1">UBA11978</strain>
    </source>
</reference>
<dbReference type="AlphaFoldDB" id="A0A350P9A8"/>
<name>A0A350P9A8_9ALTE</name>
<dbReference type="InterPro" id="IPR046702">
    <property type="entry name" value="DUF6572"/>
</dbReference>
<proteinExistence type="predicted"/>
<accession>A0A350P9A8</accession>
<dbReference type="EMBL" id="DNAN01000675">
    <property type="protein sequence ID" value="HAW77875.1"/>
    <property type="molecule type" value="Genomic_DNA"/>
</dbReference>
<dbReference type="Proteomes" id="UP000263517">
    <property type="component" value="Unassembled WGS sequence"/>
</dbReference>
<comment type="caution">
    <text evidence="1">The sequence shown here is derived from an EMBL/GenBank/DDBJ whole genome shotgun (WGS) entry which is preliminary data.</text>
</comment>
<evidence type="ECO:0000313" key="1">
    <source>
        <dbReference type="EMBL" id="HAW77875.1"/>
    </source>
</evidence>
<evidence type="ECO:0000313" key="2">
    <source>
        <dbReference type="Proteomes" id="UP000263517"/>
    </source>
</evidence>
<dbReference type="Pfam" id="PF20212">
    <property type="entry name" value="DUF6572"/>
    <property type="match status" value="1"/>
</dbReference>